<sequence>MTRYPAQKSARAQIKNRGCYRHPRLKPAQAGFEPATL</sequence>
<reference evidence="1 2" key="1">
    <citation type="journal article" date="2013" name="Genome Announc.">
        <title>Draft Genome Sequence of Staphylococcus simulans UMC-CNS-990, Isolated from a Case of Chronic Bovine Mastitis.</title>
        <authorList>
            <person name="Calcutt M.J."/>
            <person name="Foecking M.F."/>
            <person name="Hsieh H.Y."/>
            <person name="Perry J."/>
            <person name="Stewart G.C."/>
            <person name="Middleton J.R."/>
        </authorList>
    </citation>
    <scope>NUCLEOTIDE SEQUENCE [LARGE SCALE GENOMIC DNA]</scope>
    <source>
        <strain evidence="1 2">LRHMDP3</strain>
    </source>
</reference>
<dbReference type="AlphaFoldDB" id="A0AB33XU68"/>
<comment type="caution">
    <text evidence="1">The sequence shown here is derived from an EMBL/GenBank/DDBJ whole genome shotgun (WGS) entry which is preliminary data.</text>
</comment>
<organism evidence="1 2">
    <name type="scientific">Lacticaseibacillus rhamnosus LRHMDP3</name>
    <dbReference type="NCBI Taxonomy" id="1203259"/>
    <lineage>
        <taxon>Bacteria</taxon>
        <taxon>Bacillati</taxon>
        <taxon>Bacillota</taxon>
        <taxon>Bacilli</taxon>
        <taxon>Lactobacillales</taxon>
        <taxon>Lactobacillaceae</taxon>
        <taxon>Lacticaseibacillus</taxon>
    </lineage>
</organism>
<dbReference type="EMBL" id="AMQX01000007">
    <property type="protein sequence ID" value="EKS50799.1"/>
    <property type="molecule type" value="Genomic_DNA"/>
</dbReference>
<dbReference type="Proteomes" id="UP000009352">
    <property type="component" value="Unassembled WGS sequence"/>
</dbReference>
<protein>
    <submittedName>
        <fullName evidence="1">Uncharacterized protein</fullName>
    </submittedName>
</protein>
<proteinExistence type="predicted"/>
<name>A0AB33XU68_LACRH</name>
<accession>A0AB33XU68</accession>
<gene>
    <name evidence="1" type="ORF">LRHMDP3_1548</name>
</gene>
<evidence type="ECO:0000313" key="2">
    <source>
        <dbReference type="Proteomes" id="UP000009352"/>
    </source>
</evidence>
<evidence type="ECO:0000313" key="1">
    <source>
        <dbReference type="EMBL" id="EKS50799.1"/>
    </source>
</evidence>